<dbReference type="InterPro" id="IPR011989">
    <property type="entry name" value="ARM-like"/>
</dbReference>
<dbReference type="Gene3D" id="1.25.10.10">
    <property type="entry name" value="Leucine-rich Repeat Variant"/>
    <property type="match status" value="1"/>
</dbReference>
<dbReference type="InterPro" id="IPR016024">
    <property type="entry name" value="ARM-type_fold"/>
</dbReference>
<dbReference type="PANTHER" id="PTHR23315">
    <property type="entry name" value="U BOX DOMAIN-CONTAINING"/>
    <property type="match status" value="1"/>
</dbReference>
<dbReference type="InterPro" id="IPR000225">
    <property type="entry name" value="Armadillo"/>
</dbReference>
<proteinExistence type="predicted"/>
<reference evidence="3" key="1">
    <citation type="submission" date="2017-03" db="EMBL/GenBank/DDBJ databases">
        <title>Phytopthora megakarya and P. palmivora, two closely related causual agents of cacao black pod achieved similar genome size and gene model numbers by different mechanisms.</title>
        <authorList>
            <person name="Ali S."/>
            <person name="Shao J."/>
            <person name="Larry D.J."/>
            <person name="Kronmiller B."/>
            <person name="Shen D."/>
            <person name="Strem M.D."/>
            <person name="Melnick R.L."/>
            <person name="Guiltinan M.J."/>
            <person name="Tyler B.M."/>
            <person name="Meinhardt L.W."/>
            <person name="Bailey B.A."/>
        </authorList>
    </citation>
    <scope>NUCLEOTIDE SEQUENCE [LARGE SCALE GENOMIC DNA]</scope>
    <source>
        <strain evidence="3">zdho120</strain>
    </source>
</reference>
<organism evidence="2 3">
    <name type="scientific">Phytophthora megakarya</name>
    <dbReference type="NCBI Taxonomy" id="4795"/>
    <lineage>
        <taxon>Eukaryota</taxon>
        <taxon>Sar</taxon>
        <taxon>Stramenopiles</taxon>
        <taxon>Oomycota</taxon>
        <taxon>Peronosporomycetes</taxon>
        <taxon>Peronosporales</taxon>
        <taxon>Peronosporaceae</taxon>
        <taxon>Phytophthora</taxon>
    </lineage>
</organism>
<accession>A0A225VGC4</accession>
<dbReference type="AlphaFoldDB" id="A0A225VGC4"/>
<evidence type="ECO:0000256" key="1">
    <source>
        <dbReference type="PROSITE-ProRule" id="PRU00259"/>
    </source>
</evidence>
<dbReference type="OrthoDB" id="7537227at2759"/>
<dbReference type="SMART" id="SM00185">
    <property type="entry name" value="ARM"/>
    <property type="match status" value="2"/>
</dbReference>
<dbReference type="STRING" id="4795.A0A225VGC4"/>
<dbReference type="EMBL" id="NBNE01004955">
    <property type="protein sequence ID" value="OWZ04453.1"/>
    <property type="molecule type" value="Genomic_DNA"/>
</dbReference>
<dbReference type="PROSITE" id="PS50176">
    <property type="entry name" value="ARM_REPEAT"/>
    <property type="match status" value="1"/>
</dbReference>
<feature type="repeat" description="ARM" evidence="1">
    <location>
        <begin position="137"/>
        <end position="179"/>
    </location>
</feature>
<gene>
    <name evidence="2" type="ORF">PHMEG_00023639</name>
</gene>
<evidence type="ECO:0000313" key="2">
    <source>
        <dbReference type="EMBL" id="OWZ04453.1"/>
    </source>
</evidence>
<evidence type="ECO:0000313" key="3">
    <source>
        <dbReference type="Proteomes" id="UP000198211"/>
    </source>
</evidence>
<keyword evidence="3" id="KW-1185">Reference proteome</keyword>
<comment type="caution">
    <text evidence="2">The sequence shown here is derived from an EMBL/GenBank/DDBJ whole genome shotgun (WGS) entry which is preliminary data.</text>
</comment>
<dbReference type="SUPFAM" id="SSF48371">
    <property type="entry name" value="ARM repeat"/>
    <property type="match status" value="1"/>
</dbReference>
<dbReference type="PANTHER" id="PTHR23315:SF7">
    <property type="entry name" value="U-BOX DOMAIN-CONTAINING PROTEIN 4"/>
    <property type="match status" value="1"/>
</dbReference>
<name>A0A225VGC4_9STRA</name>
<sequence length="194" mass="21741">MHCVVKRLREFAENDIDRRFDLLQNGNEIEKLWPASVFEYFSLENSNEDNIQSGIISCLITILRVDSRLHQEGSARVRARLSVDDLSCASIVTEGAIPLLVSLLKTSGSSLRDYAAFFLNKFTANNKAYRSGIKDEGAIPPLVQLFLYRSNVQMDQAVRALANMTIDDRCRDAMVREGAIPLFVENLLNGNAAQ</sequence>
<dbReference type="Proteomes" id="UP000198211">
    <property type="component" value="Unassembled WGS sequence"/>
</dbReference>
<protein>
    <submittedName>
        <fullName evidence="2">Uncharacterized protein</fullName>
    </submittedName>
</protein>